<dbReference type="PANTHER" id="PTHR47027:SF20">
    <property type="entry name" value="REVERSE TRANSCRIPTASE-LIKE PROTEIN WITH RNA-DIRECTED DNA POLYMERASE DOMAIN"/>
    <property type="match status" value="1"/>
</dbReference>
<feature type="region of interest" description="Disordered" evidence="1">
    <location>
        <begin position="146"/>
        <end position="184"/>
    </location>
</feature>
<accession>A0ABM5L310</accession>
<reference evidence="2" key="1">
    <citation type="submission" date="2025-05" db="UniProtKB">
        <authorList>
            <consortium name="EnsemblMetazoa"/>
        </authorList>
    </citation>
    <scope>IDENTIFICATION</scope>
</reference>
<evidence type="ECO:0000313" key="3">
    <source>
        <dbReference type="Proteomes" id="UP001652700"/>
    </source>
</evidence>
<evidence type="ECO:0000313" key="2">
    <source>
        <dbReference type="EnsemblMetazoa" id="XP_050516829.1"/>
    </source>
</evidence>
<dbReference type="PANTHER" id="PTHR47027">
    <property type="entry name" value="REVERSE TRANSCRIPTASE DOMAIN-CONTAINING PROTEIN"/>
    <property type="match status" value="1"/>
</dbReference>
<dbReference type="GeneID" id="126891647"/>
<protein>
    <recommendedName>
        <fullName evidence="4">Endonuclease-reverse transcriptase</fullName>
    </recommendedName>
</protein>
<proteinExistence type="predicted"/>
<keyword evidence="3" id="KW-1185">Reference proteome</keyword>
<feature type="compositionally biased region" description="Basic and acidic residues" evidence="1">
    <location>
        <begin position="174"/>
        <end position="184"/>
    </location>
</feature>
<dbReference type="EnsemblMetazoa" id="XM_050660872.1">
    <property type="protein sequence ID" value="XP_050516829.1"/>
    <property type="gene ID" value="LOC126891647"/>
</dbReference>
<evidence type="ECO:0000256" key="1">
    <source>
        <dbReference type="SAM" id="MobiDB-lite"/>
    </source>
</evidence>
<dbReference type="Proteomes" id="UP001652700">
    <property type="component" value="Unplaced"/>
</dbReference>
<organism evidence="2 3">
    <name type="scientific">Diabrotica virgifera virgifera</name>
    <name type="common">western corn rootworm</name>
    <dbReference type="NCBI Taxonomy" id="50390"/>
    <lineage>
        <taxon>Eukaryota</taxon>
        <taxon>Metazoa</taxon>
        <taxon>Ecdysozoa</taxon>
        <taxon>Arthropoda</taxon>
        <taxon>Hexapoda</taxon>
        <taxon>Insecta</taxon>
        <taxon>Pterygota</taxon>
        <taxon>Neoptera</taxon>
        <taxon>Endopterygota</taxon>
        <taxon>Coleoptera</taxon>
        <taxon>Polyphaga</taxon>
        <taxon>Cucujiformia</taxon>
        <taxon>Chrysomeloidea</taxon>
        <taxon>Chrysomelidae</taxon>
        <taxon>Galerucinae</taxon>
        <taxon>Diabroticina</taxon>
        <taxon>Diabroticites</taxon>
        <taxon>Diabrotica</taxon>
    </lineage>
</organism>
<sequence length="184" mass="21680">MDSKTVEQVNHFKYLGAEITSYKNLSKVVKEQTMKAAGISGCLKEIVYKKKYLNTGSKIKIYETTIIPILTYAAEKRPDTNRTLQMMRTLEMGTLRSIQGQTLCDRIRSENIRQNCEIQDIGKWVRQRRKYWNKRIKRMEDNRLVKSAKTNNPLGKRPQARPSKRWRECWTSSSKEDLMAMKRQ</sequence>
<evidence type="ECO:0008006" key="4">
    <source>
        <dbReference type="Google" id="ProtNLM"/>
    </source>
</evidence>
<name>A0ABM5L310_DIAVI</name>
<dbReference type="RefSeq" id="XP_050516829.1">
    <property type="nucleotide sequence ID" value="XM_050660872.1"/>
</dbReference>